<name>A0A2K8QS38_9GAMM</name>
<evidence type="ECO:0000256" key="1">
    <source>
        <dbReference type="ARBA" id="ARBA00004370"/>
    </source>
</evidence>
<dbReference type="CDD" id="cd19411">
    <property type="entry name" value="MCP2201-like_sensor"/>
    <property type="match status" value="1"/>
</dbReference>
<reference evidence="10" key="1">
    <citation type="journal article" date="2018" name="Genome Announc.">
        <title>Complete genome sequence of a Dickeya fangzhongdai type strain causing bleeding canker of pear tree trunks.</title>
        <authorList>
            <person name="Zhao Y."/>
            <person name="Tian Y."/>
            <person name="Li X."/>
            <person name="Hu B."/>
        </authorList>
    </citation>
    <scope>NUCLEOTIDE SEQUENCE [LARGE SCALE GENOMIC DNA]</scope>
    <source>
        <strain evidence="10">DSM 101947</strain>
    </source>
</reference>
<dbReference type="Pfam" id="PF00015">
    <property type="entry name" value="MCPsignal"/>
    <property type="match status" value="1"/>
</dbReference>
<dbReference type="PANTHER" id="PTHR43531:SF14">
    <property type="entry name" value="METHYL-ACCEPTING CHEMOTAXIS PROTEIN I-RELATED"/>
    <property type="match status" value="1"/>
</dbReference>
<feature type="transmembrane region" description="Helical" evidence="7">
    <location>
        <begin position="26"/>
        <end position="45"/>
    </location>
</feature>
<dbReference type="SUPFAM" id="SSF58104">
    <property type="entry name" value="Methyl-accepting chemotaxis protein (MCP) signaling domain"/>
    <property type="match status" value="1"/>
</dbReference>
<dbReference type="InterPro" id="IPR024478">
    <property type="entry name" value="HlyB_4HB_MCP"/>
</dbReference>
<dbReference type="CDD" id="cd11386">
    <property type="entry name" value="MCP_signal"/>
    <property type="match status" value="1"/>
</dbReference>
<proteinExistence type="inferred from homology"/>
<keyword evidence="7" id="KW-0812">Transmembrane</keyword>
<dbReference type="GO" id="GO:0004888">
    <property type="term" value="F:transmembrane signaling receptor activity"/>
    <property type="evidence" value="ECO:0007669"/>
    <property type="project" value="InterPro"/>
</dbReference>
<dbReference type="FunFam" id="1.10.287.950:FF:000001">
    <property type="entry name" value="Methyl-accepting chemotaxis sensory transducer"/>
    <property type="match status" value="1"/>
</dbReference>
<evidence type="ECO:0000313" key="10">
    <source>
        <dbReference type="Proteomes" id="UP000231901"/>
    </source>
</evidence>
<dbReference type="PROSITE" id="PS50111">
    <property type="entry name" value="CHEMOTAXIS_TRANSDUC_2"/>
    <property type="match status" value="1"/>
</dbReference>
<evidence type="ECO:0000259" key="8">
    <source>
        <dbReference type="PROSITE" id="PS50111"/>
    </source>
</evidence>
<keyword evidence="3" id="KW-0145">Chemotaxis</keyword>
<gene>
    <name evidence="9" type="ORF">CVE23_21480</name>
</gene>
<dbReference type="InterPro" id="IPR004090">
    <property type="entry name" value="Chemotax_Me-accpt_rcpt"/>
</dbReference>
<dbReference type="PRINTS" id="PR00260">
    <property type="entry name" value="CHEMTRNSDUCR"/>
</dbReference>
<sequence length="563" mass="60686">MTTFSNTGFRNISFKNIRLSTRLNSGFAWVIVIGFLIALFGQFQLRKLSTDMQLLSKSHMVTLLQLERIKDHLNDAARRVRNIALLNDKTQREQEKQRLDETNASMTKLVGQIVQAADDPDMQRGLQQLDQFRPAYSEAMNNAVEAGMAGHPVQARNIIVADLQKAQEGIFTTLDKMIDDQSSLTLSMANDAERQANQAGLLMLALALAGCVIGGATAWYLSRYIRRQLGGEPQYAARIAQEVAQGNLAVSVDLARHDQQSLLASMHAMCDSLGRIVGQVRQSSESIATGSQQIAMGNADLSQRTEEQAASLQQTAASMEQISQTIRQNGETVREAAQLATTASDTAAKGSDVVGNVIRTMDDITASSRKIGDIISVIDGIAFQTNILALNAAVEAARAGEQGRGFAVVAGEVRSLAQRSASAAREIKELITESMEKVESGSQQVGHAGTTMDDIVTQARRVADLIREIGATTTEQESGIGQINQAVNQLDQVTQQNAALVEQSASAADSLSDQARHLVELVQVFAIRGSEIAAPPHVINRPAPRLKPAASLATVNNSGWEAF</sequence>
<comment type="similarity">
    <text evidence="5">Belongs to the methyl-accepting chemotaxis (MCP) protein family.</text>
</comment>
<protein>
    <submittedName>
        <fullName evidence="9">Methyl-accepting chemotaxis protein</fullName>
    </submittedName>
</protein>
<dbReference type="RefSeq" id="WP_100850302.1">
    <property type="nucleotide sequence ID" value="NZ_BMJF01000007.1"/>
</dbReference>
<dbReference type="GO" id="GO:0006935">
    <property type="term" value="P:chemotaxis"/>
    <property type="evidence" value="ECO:0007669"/>
    <property type="project" value="UniProtKB-KW"/>
</dbReference>
<keyword evidence="2" id="KW-0488">Methylation</keyword>
<evidence type="ECO:0000256" key="6">
    <source>
        <dbReference type="PROSITE-ProRule" id="PRU00284"/>
    </source>
</evidence>
<keyword evidence="10" id="KW-1185">Reference proteome</keyword>
<evidence type="ECO:0000256" key="3">
    <source>
        <dbReference type="ARBA" id="ARBA00022500"/>
    </source>
</evidence>
<dbReference type="Pfam" id="PF12729">
    <property type="entry name" value="4HB_MCP_1"/>
    <property type="match status" value="1"/>
</dbReference>
<dbReference type="KEGG" id="dfn:CVE23_21480"/>
<comment type="subcellular location">
    <subcellularLocation>
        <location evidence="1">Membrane</location>
    </subcellularLocation>
</comment>
<evidence type="ECO:0000256" key="5">
    <source>
        <dbReference type="ARBA" id="ARBA00029447"/>
    </source>
</evidence>
<evidence type="ECO:0000313" key="9">
    <source>
        <dbReference type="EMBL" id="ATZ96313.1"/>
    </source>
</evidence>
<keyword evidence="7" id="KW-1133">Transmembrane helix</keyword>
<dbReference type="Gene3D" id="1.10.287.950">
    <property type="entry name" value="Methyl-accepting chemotaxis protein"/>
    <property type="match status" value="1"/>
</dbReference>
<dbReference type="EMBL" id="CP025003">
    <property type="protein sequence ID" value="ATZ96313.1"/>
    <property type="molecule type" value="Genomic_DNA"/>
</dbReference>
<dbReference type="GeneID" id="66566894"/>
<dbReference type="PANTHER" id="PTHR43531">
    <property type="entry name" value="PROTEIN ICFG"/>
    <property type="match status" value="1"/>
</dbReference>
<dbReference type="InterPro" id="IPR047347">
    <property type="entry name" value="YvaQ-like_sensor"/>
</dbReference>
<evidence type="ECO:0000256" key="7">
    <source>
        <dbReference type="SAM" id="Phobius"/>
    </source>
</evidence>
<dbReference type="GO" id="GO:0007165">
    <property type="term" value="P:signal transduction"/>
    <property type="evidence" value="ECO:0007669"/>
    <property type="project" value="UniProtKB-KW"/>
</dbReference>
<feature type="transmembrane region" description="Helical" evidence="7">
    <location>
        <begin position="201"/>
        <end position="221"/>
    </location>
</feature>
<dbReference type="AlphaFoldDB" id="A0A2K8QS38"/>
<evidence type="ECO:0000256" key="4">
    <source>
        <dbReference type="ARBA" id="ARBA00023224"/>
    </source>
</evidence>
<organism evidence="9 10">
    <name type="scientific">Dickeya fangzhongdai</name>
    <dbReference type="NCBI Taxonomy" id="1778540"/>
    <lineage>
        <taxon>Bacteria</taxon>
        <taxon>Pseudomonadati</taxon>
        <taxon>Pseudomonadota</taxon>
        <taxon>Gammaproteobacteria</taxon>
        <taxon>Enterobacterales</taxon>
        <taxon>Pectobacteriaceae</taxon>
        <taxon>Dickeya</taxon>
    </lineage>
</organism>
<dbReference type="SMART" id="SM00283">
    <property type="entry name" value="MA"/>
    <property type="match status" value="1"/>
</dbReference>
<accession>A0A2K8QS38</accession>
<dbReference type="Proteomes" id="UP000231901">
    <property type="component" value="Chromosome"/>
</dbReference>
<dbReference type="InterPro" id="IPR051310">
    <property type="entry name" value="MCP_chemotaxis"/>
</dbReference>
<feature type="domain" description="Methyl-accepting transducer" evidence="8">
    <location>
        <begin position="283"/>
        <end position="512"/>
    </location>
</feature>
<keyword evidence="4 6" id="KW-0807">Transducer</keyword>
<dbReference type="GO" id="GO:0005886">
    <property type="term" value="C:plasma membrane"/>
    <property type="evidence" value="ECO:0007669"/>
    <property type="project" value="TreeGrafter"/>
</dbReference>
<keyword evidence="7" id="KW-0472">Membrane</keyword>
<evidence type="ECO:0000256" key="2">
    <source>
        <dbReference type="ARBA" id="ARBA00022481"/>
    </source>
</evidence>
<dbReference type="InterPro" id="IPR004089">
    <property type="entry name" value="MCPsignal_dom"/>
</dbReference>